<dbReference type="InterPro" id="IPR000160">
    <property type="entry name" value="GGDEF_dom"/>
</dbReference>
<dbReference type="RefSeq" id="WP_118412824.1">
    <property type="nucleotide sequence ID" value="NZ_QRPI01000009.1"/>
</dbReference>
<proteinExistence type="predicted"/>
<dbReference type="Proteomes" id="UP000478483">
    <property type="component" value="Unassembled WGS sequence"/>
</dbReference>
<keyword evidence="2" id="KW-0812">Transmembrane</keyword>
<feature type="transmembrane region" description="Helical" evidence="2">
    <location>
        <begin position="340"/>
        <end position="359"/>
    </location>
</feature>
<dbReference type="NCBIfam" id="TIGR00254">
    <property type="entry name" value="GGDEF"/>
    <property type="match status" value="1"/>
</dbReference>
<dbReference type="InterPro" id="IPR043128">
    <property type="entry name" value="Rev_trsase/Diguanyl_cyclase"/>
</dbReference>
<dbReference type="GO" id="GO:0052621">
    <property type="term" value="F:diguanylate cyclase activity"/>
    <property type="evidence" value="ECO:0007669"/>
    <property type="project" value="TreeGrafter"/>
</dbReference>
<name>A0A6L6L4F5_9FIRM</name>
<reference evidence="4 5" key="1">
    <citation type="journal article" date="2019" name="Nat. Med.">
        <title>A library of human gut bacterial isolates paired with longitudinal multiomics data enables mechanistic microbiome research.</title>
        <authorList>
            <person name="Poyet M."/>
            <person name="Groussin M."/>
            <person name="Gibbons S.M."/>
            <person name="Avila-Pacheco J."/>
            <person name="Jiang X."/>
            <person name="Kearney S.M."/>
            <person name="Perrotta A.R."/>
            <person name="Berdy B."/>
            <person name="Zhao S."/>
            <person name="Lieberman T.D."/>
            <person name="Swanson P.K."/>
            <person name="Smith M."/>
            <person name="Roesemann S."/>
            <person name="Alexander J.E."/>
            <person name="Rich S.A."/>
            <person name="Livny J."/>
            <person name="Vlamakis H."/>
            <person name="Clish C."/>
            <person name="Bullock K."/>
            <person name="Deik A."/>
            <person name="Scott J."/>
            <person name="Pierce K.A."/>
            <person name="Xavier R.J."/>
            <person name="Alm E.J."/>
        </authorList>
    </citation>
    <scope>NUCLEOTIDE SEQUENCE [LARGE SCALE GENOMIC DNA]</scope>
    <source>
        <strain evidence="4 5">BIOML-A1</strain>
    </source>
</reference>
<evidence type="ECO:0000313" key="4">
    <source>
        <dbReference type="EMBL" id="MTR85234.1"/>
    </source>
</evidence>
<keyword evidence="2" id="KW-0472">Membrane</keyword>
<feature type="domain" description="GGDEF" evidence="3">
    <location>
        <begin position="404"/>
        <end position="538"/>
    </location>
</feature>
<feature type="compositionally biased region" description="Basic and acidic residues" evidence="1">
    <location>
        <begin position="504"/>
        <end position="538"/>
    </location>
</feature>
<feature type="region of interest" description="Disordered" evidence="1">
    <location>
        <begin position="503"/>
        <end position="538"/>
    </location>
</feature>
<feature type="transmembrane region" description="Helical" evidence="2">
    <location>
        <begin position="12"/>
        <end position="31"/>
    </location>
</feature>
<dbReference type="SMART" id="SM00267">
    <property type="entry name" value="GGDEF"/>
    <property type="match status" value="1"/>
</dbReference>
<dbReference type="AlphaFoldDB" id="A0A6L6L4F5"/>
<gene>
    <name evidence="4" type="ORF">GMD50_09190</name>
</gene>
<accession>A0A6L6L4F5</accession>
<dbReference type="InterPro" id="IPR029787">
    <property type="entry name" value="Nucleotide_cyclase"/>
</dbReference>
<dbReference type="Pfam" id="PF00990">
    <property type="entry name" value="GGDEF"/>
    <property type="match status" value="1"/>
</dbReference>
<sequence length="538" mass="62105">MKVKTILGRIYYIIVAVCVFLHVVILSLSFFDNKHQEKYCRSIIPDREYQTDEDNRRFVFSAQKIKDGGDCLRFYTAHMEVSVYADDTLIYHVGQQQAMPKVSPGVMWNYVGIPSGAEQIQVMIRAVYPEVRQKQIDFSIGGYTQMYSGMLYRSMPVTFICLLEILLGFFMVLWWLIARTRMKMKQTLLHFGTFSFLTGTWALNETDAALLILFPVRVEIVFVSAVALILMVPSFVWFTKGFFDIEDKWGSDIICTLAYLNLAVQLILQLAGIRGFRQMYTVTHVLLGITLLYTIVMLISEYRKTKVHRHLWVVVVGGFILLGTLVADLLHFYYGSFQTSIYDIYGVFIYIIIFAVEVCRQVAEQVDAGQKLQLYEELATKDMLTKLYNRNAYDEWIKVNRQPKKAKIVVFDLNNLKQCNDTMGHAAGDAYIQNAAGIILHVFGNCGNCYRIGGDEFCVVIYGNDPSDMEELFRQMKQEQDEFNSKNAIPQIQIAYGYAEFDPETDRDIEDTRSRADDKMYQKKREIKADTNENKRTE</sequence>
<keyword evidence="2" id="KW-1133">Transmembrane helix</keyword>
<evidence type="ECO:0000313" key="5">
    <source>
        <dbReference type="Proteomes" id="UP000478483"/>
    </source>
</evidence>
<dbReference type="CDD" id="cd01949">
    <property type="entry name" value="GGDEF"/>
    <property type="match status" value="1"/>
</dbReference>
<comment type="caution">
    <text evidence="4">The sequence shown here is derived from an EMBL/GenBank/DDBJ whole genome shotgun (WGS) entry which is preliminary data.</text>
</comment>
<dbReference type="PANTHER" id="PTHR45138:SF9">
    <property type="entry name" value="DIGUANYLATE CYCLASE DGCM-RELATED"/>
    <property type="match status" value="1"/>
</dbReference>
<dbReference type="Gene3D" id="3.30.70.270">
    <property type="match status" value="1"/>
</dbReference>
<evidence type="ECO:0000259" key="3">
    <source>
        <dbReference type="PROSITE" id="PS50887"/>
    </source>
</evidence>
<evidence type="ECO:0000256" key="1">
    <source>
        <dbReference type="SAM" id="MobiDB-lite"/>
    </source>
</evidence>
<feature type="transmembrane region" description="Helical" evidence="2">
    <location>
        <begin position="279"/>
        <end position="299"/>
    </location>
</feature>
<dbReference type="PANTHER" id="PTHR45138">
    <property type="entry name" value="REGULATORY COMPONENTS OF SENSORY TRANSDUCTION SYSTEM"/>
    <property type="match status" value="1"/>
</dbReference>
<feature type="transmembrane region" description="Helical" evidence="2">
    <location>
        <begin position="311"/>
        <end position="334"/>
    </location>
</feature>
<feature type="transmembrane region" description="Helical" evidence="2">
    <location>
        <begin position="251"/>
        <end position="273"/>
    </location>
</feature>
<evidence type="ECO:0000256" key="2">
    <source>
        <dbReference type="SAM" id="Phobius"/>
    </source>
</evidence>
<dbReference type="InterPro" id="IPR050469">
    <property type="entry name" value="Diguanylate_Cyclase"/>
</dbReference>
<dbReference type="SUPFAM" id="SSF55073">
    <property type="entry name" value="Nucleotide cyclase"/>
    <property type="match status" value="1"/>
</dbReference>
<protein>
    <submittedName>
        <fullName evidence="4">Diguanylate cyclase</fullName>
    </submittedName>
</protein>
<organism evidence="4 5">
    <name type="scientific">Roseburia intestinalis</name>
    <dbReference type="NCBI Taxonomy" id="166486"/>
    <lineage>
        <taxon>Bacteria</taxon>
        <taxon>Bacillati</taxon>
        <taxon>Bacillota</taxon>
        <taxon>Clostridia</taxon>
        <taxon>Lachnospirales</taxon>
        <taxon>Lachnospiraceae</taxon>
        <taxon>Roseburia</taxon>
    </lineage>
</organism>
<dbReference type="PROSITE" id="PS50887">
    <property type="entry name" value="GGDEF"/>
    <property type="match status" value="1"/>
</dbReference>
<dbReference type="EMBL" id="WNAJ01000009">
    <property type="protein sequence ID" value="MTR85234.1"/>
    <property type="molecule type" value="Genomic_DNA"/>
</dbReference>
<feature type="transmembrane region" description="Helical" evidence="2">
    <location>
        <begin position="155"/>
        <end position="176"/>
    </location>
</feature>
<feature type="transmembrane region" description="Helical" evidence="2">
    <location>
        <begin position="220"/>
        <end position="239"/>
    </location>
</feature>